<dbReference type="PANTHER" id="PTHR30121:SF6">
    <property type="entry name" value="SLR6007 PROTEIN"/>
    <property type="match status" value="1"/>
</dbReference>
<organism evidence="4 5">
    <name type="scientific">Candidatus Falkowbacteria bacterium HGW-Falkowbacteria-1</name>
    <dbReference type="NCBI Taxonomy" id="2013768"/>
    <lineage>
        <taxon>Bacteria</taxon>
        <taxon>Candidatus Falkowiibacteriota</taxon>
    </lineage>
</organism>
<keyword evidence="1" id="KW-1133">Transmembrane helix</keyword>
<keyword evidence="1" id="KW-0812">Transmembrane</keyword>
<dbReference type="InterPro" id="IPR027417">
    <property type="entry name" value="P-loop_NTPase"/>
</dbReference>
<proteinExistence type="predicted"/>
<dbReference type="InterPro" id="IPR051162">
    <property type="entry name" value="T4SS_component"/>
</dbReference>
<dbReference type="InterPro" id="IPR019476">
    <property type="entry name" value="T4SS_TraD_DNA-bd"/>
</dbReference>
<comment type="caution">
    <text evidence="4">The sequence shown here is derived from an EMBL/GenBank/DDBJ whole genome shotgun (WGS) entry which is preliminary data.</text>
</comment>
<dbReference type="SUPFAM" id="SSF52540">
    <property type="entry name" value="P-loop containing nucleoside triphosphate hydrolases"/>
    <property type="match status" value="1"/>
</dbReference>
<dbReference type="EMBL" id="PHAI01000002">
    <property type="protein sequence ID" value="PKM91386.1"/>
    <property type="molecule type" value="Genomic_DNA"/>
</dbReference>
<keyword evidence="1" id="KW-0472">Membrane</keyword>
<dbReference type="Proteomes" id="UP000233517">
    <property type="component" value="Unassembled WGS sequence"/>
</dbReference>
<reference evidence="4 5" key="1">
    <citation type="journal article" date="2017" name="ISME J.">
        <title>Potential for microbial H2 and metal transformations associated with novel bacteria and archaea in deep terrestrial subsurface sediments.</title>
        <authorList>
            <person name="Hernsdorf A.W."/>
            <person name="Amano Y."/>
            <person name="Miyakawa K."/>
            <person name="Ise K."/>
            <person name="Suzuki Y."/>
            <person name="Anantharaman K."/>
            <person name="Probst A."/>
            <person name="Burstein D."/>
            <person name="Thomas B.C."/>
            <person name="Banfield J.F."/>
        </authorList>
    </citation>
    <scope>NUCLEOTIDE SEQUENCE [LARGE SCALE GENOMIC DNA]</scope>
    <source>
        <strain evidence="4">HGW-Falkowbacteria-1</strain>
    </source>
</reference>
<feature type="domain" description="DUF8128" evidence="3">
    <location>
        <begin position="109"/>
        <end position="392"/>
    </location>
</feature>
<evidence type="ECO:0000313" key="4">
    <source>
        <dbReference type="EMBL" id="PKM91386.1"/>
    </source>
</evidence>
<evidence type="ECO:0000313" key="5">
    <source>
        <dbReference type="Proteomes" id="UP000233517"/>
    </source>
</evidence>
<dbReference type="PANTHER" id="PTHR30121">
    <property type="entry name" value="UNCHARACTERIZED PROTEIN YJGR-RELATED"/>
    <property type="match status" value="1"/>
</dbReference>
<evidence type="ECO:0000259" key="2">
    <source>
        <dbReference type="Pfam" id="PF10412"/>
    </source>
</evidence>
<sequence>MNNVQSINLENVNFSSSFLFYFYFLVFVVFVVLAFLLLRKIVKHFNVRSKKSDQAIFLVRLPKEKPADQDKGENIQQLQEEIAKGETMFASIGGLRAQRGFSAWFFGRDDNFSFEIVSSKNKISFYITAPRIRALYLEQQIHAHYPEASIEEVEDYNIFNPQGIITAGYLKSQRSFIFPFLDYTEMDSDPMNSLINVMSKLESDESIAVQYVVRSAKKKWHRKVKEAVLRAHKNQDVSEILRISGSSFHNAVNFFVYDIILGMFDMGKPEKGPEAEKKQKELTEKEREMLKKMEEKNAKAGLDVNLRVVASTKSQEKTKIYFDNISNAFSEYTYYEYGNSFRKVIKGDQENIINDFIYRHFIESQSFLLNTEELVSMYHFPLSHTETPNIDWLTSKTAPAPNNIPEEGVVLGFNLFRGIKKEIKIKDIDRRRHMYIVGKSGTGKSVLLNNLAIQDIQRGAGVCVMDPNGDLIEDILNRIPPERAEDVIIFSPSDMERPIGLNLLEYDERYPEQKTFVINEMIGIFDKLYDLKATGGPMFEQYMRNALLLIMDSPETGSTLMEISKVLADEDFRRMKLNMCKNQTVVDFWRKEAEKAGGEAALANMVPYITSKLTPFVSNDMMMPIIGQQKSAFNFRDLMDNQKILMVDLPKGSIGETNAYLLGMIIVGKILMAALSRTDMPAEQRKDFYLYIDEFQNFTTNSVCQILSEARKYALCLNIAHQYIGQLSKNQDTEIKDAVFGNVGTMVSFRVGSEDSEFLVKEFGPVFNEYDLVNVGRGGFVKLLVDGQSTRPFSLQTIWPLMGEFREGMSKNVRQLSRYKYGQDRNIILREIASRNID</sequence>
<dbReference type="InterPro" id="IPR058441">
    <property type="entry name" value="DUF8128"/>
</dbReference>
<gene>
    <name evidence="4" type="ORF">CVU82_02200</name>
</gene>
<evidence type="ECO:0000256" key="1">
    <source>
        <dbReference type="SAM" id="Phobius"/>
    </source>
</evidence>
<dbReference type="Pfam" id="PF10412">
    <property type="entry name" value="TrwB_AAD_bind"/>
    <property type="match status" value="1"/>
</dbReference>
<dbReference type="Gene3D" id="3.40.50.300">
    <property type="entry name" value="P-loop containing nucleotide triphosphate hydrolases"/>
    <property type="match status" value="2"/>
</dbReference>
<dbReference type="AlphaFoldDB" id="A0A2N2E9N0"/>
<protein>
    <submittedName>
        <fullName evidence="4">Uncharacterized protein</fullName>
    </submittedName>
</protein>
<accession>A0A2N2E9N0</accession>
<dbReference type="Pfam" id="PF26449">
    <property type="entry name" value="DUF8128"/>
    <property type="match status" value="1"/>
</dbReference>
<name>A0A2N2E9N0_9BACT</name>
<evidence type="ECO:0000259" key="3">
    <source>
        <dbReference type="Pfam" id="PF26449"/>
    </source>
</evidence>
<feature type="transmembrane region" description="Helical" evidence="1">
    <location>
        <begin position="20"/>
        <end position="38"/>
    </location>
</feature>
<feature type="domain" description="Type IV secretion system coupling protein TraD DNA-binding" evidence="2">
    <location>
        <begin position="430"/>
        <end position="754"/>
    </location>
</feature>